<evidence type="ECO:0000313" key="10">
    <source>
        <dbReference type="EMBL" id="MCO6048817.1"/>
    </source>
</evidence>
<dbReference type="InterPro" id="IPR022907">
    <property type="entry name" value="VapC_family"/>
</dbReference>
<keyword evidence="4 8" id="KW-0479">Metal-binding</keyword>
<evidence type="ECO:0000256" key="4">
    <source>
        <dbReference type="ARBA" id="ARBA00022723"/>
    </source>
</evidence>
<keyword evidence="3 8" id="KW-0540">Nuclease</keyword>
<evidence type="ECO:0000256" key="3">
    <source>
        <dbReference type="ARBA" id="ARBA00022722"/>
    </source>
</evidence>
<proteinExistence type="inferred from homology"/>
<accession>A0ABT1C227</accession>
<feature type="domain" description="PIN" evidence="9">
    <location>
        <begin position="2"/>
        <end position="122"/>
    </location>
</feature>
<dbReference type="InterPro" id="IPR050556">
    <property type="entry name" value="Type_II_TA_system_RNase"/>
</dbReference>
<evidence type="ECO:0000256" key="7">
    <source>
        <dbReference type="ARBA" id="ARBA00038093"/>
    </source>
</evidence>
<dbReference type="RefSeq" id="WP_252815987.1">
    <property type="nucleotide sequence ID" value="NZ_JAMXQS010000002.1"/>
</dbReference>
<keyword evidence="8" id="KW-0800">Toxin</keyword>
<dbReference type="InterPro" id="IPR029060">
    <property type="entry name" value="PIN-like_dom_sf"/>
</dbReference>
<keyword evidence="11" id="KW-1185">Reference proteome</keyword>
<sequence length="136" mass="14651">MYLLDTNIISDIARNSAGFAAQRFAEEPRELLYTSVVVSAEVLFGLVNGTSADTHRKMTAVLQGLRVVGMEPPVAEVYASVRAGLKKAGRELGPNDMFIAAHALVLNATLVTADRAFRHVPGLRIENWLLGETAAS</sequence>
<dbReference type="PANTHER" id="PTHR33653">
    <property type="entry name" value="RIBONUCLEASE VAPC2"/>
    <property type="match status" value="1"/>
</dbReference>
<dbReference type="PANTHER" id="PTHR33653:SF1">
    <property type="entry name" value="RIBONUCLEASE VAPC2"/>
    <property type="match status" value="1"/>
</dbReference>
<name>A0ABT1C227_9HYPH</name>
<evidence type="ECO:0000256" key="8">
    <source>
        <dbReference type="HAMAP-Rule" id="MF_00265"/>
    </source>
</evidence>
<keyword evidence="6 8" id="KW-0460">Magnesium</keyword>
<comment type="caution">
    <text evidence="10">The sequence shown here is derived from an EMBL/GenBank/DDBJ whole genome shotgun (WGS) entry which is preliminary data.</text>
</comment>
<comment type="cofactor">
    <cofactor evidence="1 8">
        <name>Mg(2+)</name>
        <dbReference type="ChEBI" id="CHEBI:18420"/>
    </cofactor>
</comment>
<dbReference type="InterPro" id="IPR002716">
    <property type="entry name" value="PIN_dom"/>
</dbReference>
<organism evidence="10 11">
    <name type="scientific">Mesorhizobium liriopis</name>
    <dbReference type="NCBI Taxonomy" id="2953882"/>
    <lineage>
        <taxon>Bacteria</taxon>
        <taxon>Pseudomonadati</taxon>
        <taxon>Pseudomonadota</taxon>
        <taxon>Alphaproteobacteria</taxon>
        <taxon>Hyphomicrobiales</taxon>
        <taxon>Phyllobacteriaceae</taxon>
        <taxon>Mesorhizobium</taxon>
    </lineage>
</organism>
<dbReference type="Gene3D" id="3.40.50.1010">
    <property type="entry name" value="5'-nuclease"/>
    <property type="match status" value="1"/>
</dbReference>
<keyword evidence="5 8" id="KW-0378">Hydrolase</keyword>
<reference evidence="10 11" key="1">
    <citation type="submission" date="2022-06" db="EMBL/GenBank/DDBJ databases">
        <title>Mesorhizobium sp. strain RP14 Genome sequencing and assembly.</title>
        <authorList>
            <person name="Kim I."/>
        </authorList>
    </citation>
    <scope>NUCLEOTIDE SEQUENCE [LARGE SCALE GENOMIC DNA]</scope>
    <source>
        <strain evidence="11">RP14(2022)</strain>
    </source>
</reference>
<protein>
    <recommendedName>
        <fullName evidence="8">Ribonuclease VapC</fullName>
        <shortName evidence="8">RNase VapC</shortName>
        <ecNumber evidence="8">3.1.-.-</ecNumber>
    </recommendedName>
    <alternativeName>
        <fullName evidence="8">Toxin VapC</fullName>
    </alternativeName>
</protein>
<dbReference type="EC" id="3.1.-.-" evidence="8"/>
<evidence type="ECO:0000256" key="5">
    <source>
        <dbReference type="ARBA" id="ARBA00022801"/>
    </source>
</evidence>
<dbReference type="Pfam" id="PF01850">
    <property type="entry name" value="PIN"/>
    <property type="match status" value="1"/>
</dbReference>
<comment type="similarity">
    <text evidence="7 8">Belongs to the PINc/VapC protein family.</text>
</comment>
<feature type="binding site" evidence="8">
    <location>
        <position position="96"/>
    </location>
    <ligand>
        <name>Mg(2+)</name>
        <dbReference type="ChEBI" id="CHEBI:18420"/>
    </ligand>
</feature>
<evidence type="ECO:0000256" key="6">
    <source>
        <dbReference type="ARBA" id="ARBA00022842"/>
    </source>
</evidence>
<feature type="binding site" evidence="8">
    <location>
        <position position="5"/>
    </location>
    <ligand>
        <name>Mg(2+)</name>
        <dbReference type="ChEBI" id="CHEBI:18420"/>
    </ligand>
</feature>
<dbReference type="EMBL" id="JAMXQS010000002">
    <property type="protein sequence ID" value="MCO6048817.1"/>
    <property type="molecule type" value="Genomic_DNA"/>
</dbReference>
<gene>
    <name evidence="8" type="primary">vapC</name>
    <name evidence="10" type="ORF">NGM99_03325</name>
</gene>
<evidence type="ECO:0000256" key="2">
    <source>
        <dbReference type="ARBA" id="ARBA00022649"/>
    </source>
</evidence>
<dbReference type="SUPFAM" id="SSF88723">
    <property type="entry name" value="PIN domain-like"/>
    <property type="match status" value="1"/>
</dbReference>
<comment type="function">
    <text evidence="8">Toxic component of a toxin-antitoxin (TA) system. An RNase.</text>
</comment>
<dbReference type="Proteomes" id="UP001205906">
    <property type="component" value="Unassembled WGS sequence"/>
</dbReference>
<keyword evidence="2 8" id="KW-1277">Toxin-antitoxin system</keyword>
<evidence type="ECO:0000256" key="1">
    <source>
        <dbReference type="ARBA" id="ARBA00001946"/>
    </source>
</evidence>
<evidence type="ECO:0000259" key="9">
    <source>
        <dbReference type="Pfam" id="PF01850"/>
    </source>
</evidence>
<evidence type="ECO:0000313" key="11">
    <source>
        <dbReference type="Proteomes" id="UP001205906"/>
    </source>
</evidence>
<dbReference type="HAMAP" id="MF_00265">
    <property type="entry name" value="VapC_Nob1"/>
    <property type="match status" value="1"/>
</dbReference>